<accession>A0A2G8SUQ0</accession>
<organism evidence="2 3">
    <name type="scientific">Ganoderma sinense ZZ0214-1</name>
    <dbReference type="NCBI Taxonomy" id="1077348"/>
    <lineage>
        <taxon>Eukaryota</taxon>
        <taxon>Fungi</taxon>
        <taxon>Dikarya</taxon>
        <taxon>Basidiomycota</taxon>
        <taxon>Agaricomycotina</taxon>
        <taxon>Agaricomycetes</taxon>
        <taxon>Polyporales</taxon>
        <taxon>Polyporaceae</taxon>
        <taxon>Ganoderma</taxon>
    </lineage>
</organism>
<dbReference type="AlphaFoldDB" id="A0A2G8SUQ0"/>
<evidence type="ECO:0000313" key="2">
    <source>
        <dbReference type="EMBL" id="PIL37452.1"/>
    </source>
</evidence>
<dbReference type="OrthoDB" id="2681631at2759"/>
<proteinExistence type="predicted"/>
<reference evidence="2 3" key="1">
    <citation type="journal article" date="2015" name="Sci. Rep.">
        <title>Chromosome-level genome map provides insights into diverse defense mechanisms in the medicinal fungus Ganoderma sinense.</title>
        <authorList>
            <person name="Zhu Y."/>
            <person name="Xu J."/>
            <person name="Sun C."/>
            <person name="Zhou S."/>
            <person name="Xu H."/>
            <person name="Nelson D.R."/>
            <person name="Qian J."/>
            <person name="Song J."/>
            <person name="Luo H."/>
            <person name="Xiang L."/>
            <person name="Li Y."/>
            <person name="Xu Z."/>
            <person name="Ji A."/>
            <person name="Wang L."/>
            <person name="Lu S."/>
            <person name="Hayward A."/>
            <person name="Sun W."/>
            <person name="Li X."/>
            <person name="Schwartz D.C."/>
            <person name="Wang Y."/>
            <person name="Chen S."/>
        </authorList>
    </citation>
    <scope>NUCLEOTIDE SEQUENCE [LARGE SCALE GENOMIC DNA]</scope>
    <source>
        <strain evidence="2 3">ZZ0214-1</strain>
    </source>
</reference>
<gene>
    <name evidence="2" type="ORF">GSI_01146</name>
</gene>
<evidence type="ECO:0000313" key="3">
    <source>
        <dbReference type="Proteomes" id="UP000230002"/>
    </source>
</evidence>
<sequence>MRGPHVDYWRDSLLRDYHQDGQWKFETILDFWETADEAWVDPNIAKLAQVRLECCYQGQRDAISFFQEFEELMALAGFIATDKHIVDLVERCAAQWMVTMVRATGHDPQTFDEWKKLIKRIDMSWRKGEIVLHHRQPPQPVFRAPAPPRSAPYPPHMPPSFPPLTGPPAPSYPVTRRDATGILYGGRGQPMDVDRTCFKCGQKQSERGTCGRRFHLPNQSQQPPQQQPRQPKTQYTRNVWDEPDGRLEFEEAIRRYATEHPDSFKAAGFGFGSA</sequence>
<evidence type="ECO:0000256" key="1">
    <source>
        <dbReference type="SAM" id="MobiDB-lite"/>
    </source>
</evidence>
<dbReference type="Proteomes" id="UP000230002">
    <property type="component" value="Unassembled WGS sequence"/>
</dbReference>
<comment type="caution">
    <text evidence="2">The sequence shown here is derived from an EMBL/GenBank/DDBJ whole genome shotgun (WGS) entry which is preliminary data.</text>
</comment>
<dbReference type="EMBL" id="AYKW01000001">
    <property type="protein sequence ID" value="PIL37452.1"/>
    <property type="molecule type" value="Genomic_DNA"/>
</dbReference>
<keyword evidence="3" id="KW-1185">Reference proteome</keyword>
<feature type="region of interest" description="Disordered" evidence="1">
    <location>
        <begin position="209"/>
        <end position="243"/>
    </location>
</feature>
<name>A0A2G8SUQ0_9APHY</name>
<feature type="region of interest" description="Disordered" evidence="1">
    <location>
        <begin position="138"/>
        <end position="166"/>
    </location>
</feature>
<protein>
    <submittedName>
        <fullName evidence="2">Uncharacterized protein</fullName>
    </submittedName>
</protein>
<feature type="compositionally biased region" description="Low complexity" evidence="1">
    <location>
        <begin position="217"/>
        <end position="234"/>
    </location>
</feature>